<evidence type="ECO:0000313" key="1">
    <source>
        <dbReference type="EMBL" id="RIB28466.1"/>
    </source>
</evidence>
<name>A0A397WA51_9GLOM</name>
<organism evidence="1 2">
    <name type="scientific">Gigaspora rosea</name>
    <dbReference type="NCBI Taxonomy" id="44941"/>
    <lineage>
        <taxon>Eukaryota</taxon>
        <taxon>Fungi</taxon>
        <taxon>Fungi incertae sedis</taxon>
        <taxon>Mucoromycota</taxon>
        <taxon>Glomeromycotina</taxon>
        <taxon>Glomeromycetes</taxon>
        <taxon>Diversisporales</taxon>
        <taxon>Gigasporaceae</taxon>
        <taxon>Gigaspora</taxon>
    </lineage>
</organism>
<sequence length="86" mass="10407">MKFEFAVNWRNPEKFVIMSSMKMIIIEGDSFFDKISMNKLFKLIIEEYISFDRIKISDLEDKVLEDLKHNKGSEKDKIQRMKRIEE</sequence>
<keyword evidence="2" id="KW-1185">Reference proteome</keyword>
<proteinExistence type="predicted"/>
<dbReference type="Proteomes" id="UP000266673">
    <property type="component" value="Unassembled WGS sequence"/>
</dbReference>
<accession>A0A397WA51</accession>
<dbReference type="EMBL" id="QKWP01000065">
    <property type="protein sequence ID" value="RIB28466.1"/>
    <property type="molecule type" value="Genomic_DNA"/>
</dbReference>
<reference evidence="1 2" key="1">
    <citation type="submission" date="2018-06" db="EMBL/GenBank/DDBJ databases">
        <title>Comparative genomics reveals the genomic features of Rhizophagus irregularis, R. cerebriforme, R. diaphanum and Gigaspora rosea, and their symbiotic lifestyle signature.</title>
        <authorList>
            <person name="Morin E."/>
            <person name="San Clemente H."/>
            <person name="Chen E.C.H."/>
            <person name="De La Providencia I."/>
            <person name="Hainaut M."/>
            <person name="Kuo A."/>
            <person name="Kohler A."/>
            <person name="Murat C."/>
            <person name="Tang N."/>
            <person name="Roy S."/>
            <person name="Loubradou J."/>
            <person name="Henrissat B."/>
            <person name="Grigoriev I.V."/>
            <person name="Corradi N."/>
            <person name="Roux C."/>
            <person name="Martin F.M."/>
        </authorList>
    </citation>
    <scope>NUCLEOTIDE SEQUENCE [LARGE SCALE GENOMIC DNA]</scope>
    <source>
        <strain evidence="1 2">DAOM 194757</strain>
    </source>
</reference>
<protein>
    <submittedName>
        <fullName evidence="1">Uncharacterized protein</fullName>
    </submittedName>
</protein>
<gene>
    <name evidence="1" type="ORF">C2G38_2157937</name>
</gene>
<dbReference type="AlphaFoldDB" id="A0A397WA51"/>
<comment type="caution">
    <text evidence="1">The sequence shown here is derived from an EMBL/GenBank/DDBJ whole genome shotgun (WGS) entry which is preliminary data.</text>
</comment>
<evidence type="ECO:0000313" key="2">
    <source>
        <dbReference type="Proteomes" id="UP000266673"/>
    </source>
</evidence>